<dbReference type="InterPro" id="IPR003140">
    <property type="entry name" value="PLipase/COase/thioEstase"/>
</dbReference>
<gene>
    <name evidence="4" type="ORF">SAMN05421774_10267</name>
</gene>
<dbReference type="PANTHER" id="PTHR10655:SF17">
    <property type="entry name" value="LYSOPHOSPHOLIPASE-LIKE PROTEIN 1"/>
    <property type="match status" value="1"/>
</dbReference>
<name>A0A1N7LP91_9RHOB</name>
<dbReference type="EMBL" id="FTOT01000002">
    <property type="protein sequence ID" value="SIS75589.1"/>
    <property type="molecule type" value="Genomic_DNA"/>
</dbReference>
<feature type="domain" description="Phospholipase/carboxylesterase/thioesterase" evidence="3">
    <location>
        <begin position="16"/>
        <end position="201"/>
    </location>
</feature>
<dbReference type="PANTHER" id="PTHR10655">
    <property type="entry name" value="LYSOPHOSPHOLIPASE-RELATED"/>
    <property type="match status" value="1"/>
</dbReference>
<evidence type="ECO:0000256" key="2">
    <source>
        <dbReference type="ARBA" id="ARBA00022801"/>
    </source>
</evidence>
<dbReference type="InterPro" id="IPR029058">
    <property type="entry name" value="AB_hydrolase_fold"/>
</dbReference>
<protein>
    <submittedName>
        <fullName evidence="4">Phospholipase/carboxylesterase</fullName>
    </submittedName>
</protein>
<dbReference type="Gene3D" id="3.40.50.1820">
    <property type="entry name" value="alpha/beta hydrolase"/>
    <property type="match status" value="1"/>
</dbReference>
<dbReference type="GO" id="GO:0016787">
    <property type="term" value="F:hydrolase activity"/>
    <property type="evidence" value="ECO:0007669"/>
    <property type="project" value="UniProtKB-KW"/>
</dbReference>
<dbReference type="SUPFAM" id="SSF53474">
    <property type="entry name" value="alpha/beta-Hydrolases"/>
    <property type="match status" value="1"/>
</dbReference>
<sequence length="218" mass="22668">MAMPGALRCGARGGDVRALCVFVHGRGQSPEMMETDVVDRLGAAHVAFHLPRAPRGSWYDARAVDPLDDPTRAQLSAALDHLSAEVAAIRADYPGRPLLLAGFSQGACLALEYLCRGDPPPAAAALLTGCRVGTAACVRPDRAPQGLPVYLTGGDDDPWIPVGAWAEAALALGRRGGALRADLFPGRGHEVAVAEIAMLRAMLADLVAGHAPALEAAR</sequence>
<evidence type="ECO:0000313" key="5">
    <source>
        <dbReference type="Proteomes" id="UP000186141"/>
    </source>
</evidence>
<dbReference type="InterPro" id="IPR050565">
    <property type="entry name" value="LYPA1-2/EST-like"/>
</dbReference>
<comment type="similarity">
    <text evidence="1">Belongs to the AB hydrolase superfamily. AB hydrolase 2 family.</text>
</comment>
<accession>A0A1N7LP91</accession>
<dbReference type="RefSeq" id="WP_200799273.1">
    <property type="nucleotide sequence ID" value="NZ_BMEH01000002.1"/>
</dbReference>
<organism evidence="4 5">
    <name type="scientific">Gemmobacter megaterium</name>
    <dbReference type="NCBI Taxonomy" id="1086013"/>
    <lineage>
        <taxon>Bacteria</taxon>
        <taxon>Pseudomonadati</taxon>
        <taxon>Pseudomonadota</taxon>
        <taxon>Alphaproteobacteria</taxon>
        <taxon>Rhodobacterales</taxon>
        <taxon>Paracoccaceae</taxon>
        <taxon>Gemmobacter</taxon>
    </lineage>
</organism>
<dbReference type="Pfam" id="PF02230">
    <property type="entry name" value="Abhydrolase_2"/>
    <property type="match status" value="1"/>
</dbReference>
<dbReference type="Proteomes" id="UP000186141">
    <property type="component" value="Unassembled WGS sequence"/>
</dbReference>
<proteinExistence type="inferred from homology"/>
<evidence type="ECO:0000313" key="4">
    <source>
        <dbReference type="EMBL" id="SIS75589.1"/>
    </source>
</evidence>
<evidence type="ECO:0000256" key="1">
    <source>
        <dbReference type="ARBA" id="ARBA00006499"/>
    </source>
</evidence>
<reference evidence="4 5" key="1">
    <citation type="submission" date="2017-01" db="EMBL/GenBank/DDBJ databases">
        <authorList>
            <person name="Mah S.A."/>
            <person name="Swanson W.J."/>
            <person name="Moy G.W."/>
            <person name="Vacquier V.D."/>
        </authorList>
    </citation>
    <scope>NUCLEOTIDE SEQUENCE [LARGE SCALE GENOMIC DNA]</scope>
    <source>
        <strain evidence="4 5">DSM 26375</strain>
    </source>
</reference>
<dbReference type="STRING" id="1086013.SAMN05421774_10267"/>
<keyword evidence="5" id="KW-1185">Reference proteome</keyword>
<keyword evidence="2" id="KW-0378">Hydrolase</keyword>
<dbReference type="AlphaFoldDB" id="A0A1N7LP91"/>
<evidence type="ECO:0000259" key="3">
    <source>
        <dbReference type="Pfam" id="PF02230"/>
    </source>
</evidence>